<evidence type="ECO:0000313" key="1">
    <source>
        <dbReference type="EMBL" id="VDN19906.1"/>
    </source>
</evidence>
<name>A0A3P7PNW4_CYLGO</name>
<gene>
    <name evidence="1" type="ORF">CGOC_LOCUS8691</name>
</gene>
<keyword evidence="2" id="KW-1185">Reference proteome</keyword>
<dbReference type="OrthoDB" id="10374076at2759"/>
<sequence>MEFRSLCDLARARLDQWYSNRDNVETELYELIKRIVENNGTAMFGTSHEGFAEVFEDRSLEYVILDTILKSKLIEAVTALIESEESSLRAYGVENRRGFTPPANTPWHLVLPILNKLSRLNKIFYSLKWPEFLPRLIAHAEIVKDLIAAGHVPDILEQFRMFFHNVKLERDDVRNLLMAYLRG</sequence>
<dbReference type="EMBL" id="UYRV01104688">
    <property type="protein sequence ID" value="VDN19906.1"/>
    <property type="molecule type" value="Genomic_DNA"/>
</dbReference>
<accession>A0A3P7PNW4</accession>
<proteinExistence type="predicted"/>
<reference evidence="1 2" key="1">
    <citation type="submission" date="2018-11" db="EMBL/GenBank/DDBJ databases">
        <authorList>
            <consortium name="Pathogen Informatics"/>
        </authorList>
    </citation>
    <scope>NUCLEOTIDE SEQUENCE [LARGE SCALE GENOMIC DNA]</scope>
</reference>
<dbReference type="AlphaFoldDB" id="A0A3P7PNW4"/>
<protein>
    <submittedName>
        <fullName evidence="1">Uncharacterized protein</fullName>
    </submittedName>
</protein>
<evidence type="ECO:0000313" key="2">
    <source>
        <dbReference type="Proteomes" id="UP000271889"/>
    </source>
</evidence>
<organism evidence="1 2">
    <name type="scientific">Cylicostephanus goldi</name>
    <name type="common">Nematode worm</name>
    <dbReference type="NCBI Taxonomy" id="71465"/>
    <lineage>
        <taxon>Eukaryota</taxon>
        <taxon>Metazoa</taxon>
        <taxon>Ecdysozoa</taxon>
        <taxon>Nematoda</taxon>
        <taxon>Chromadorea</taxon>
        <taxon>Rhabditida</taxon>
        <taxon>Rhabditina</taxon>
        <taxon>Rhabditomorpha</taxon>
        <taxon>Strongyloidea</taxon>
        <taxon>Strongylidae</taxon>
        <taxon>Cylicostephanus</taxon>
    </lineage>
</organism>
<dbReference type="Proteomes" id="UP000271889">
    <property type="component" value="Unassembled WGS sequence"/>
</dbReference>